<dbReference type="PANTHER" id="PTHR37563:SF2">
    <property type="entry name" value="PHYTANOYL-COA DIOXYGENASE FAMILY PROTEIN (AFU_ORTHOLOGUE AFUA_2G03330)"/>
    <property type="match status" value="1"/>
</dbReference>
<evidence type="ECO:0000313" key="1">
    <source>
        <dbReference type="EMBL" id="MCT2582108.1"/>
    </source>
</evidence>
<gene>
    <name evidence="1" type="ORF">JT362_03085</name>
</gene>
<evidence type="ECO:0000313" key="2">
    <source>
        <dbReference type="Proteomes" id="UP001156441"/>
    </source>
</evidence>
<dbReference type="InterPro" id="IPR008775">
    <property type="entry name" value="Phytyl_CoA_dOase-like"/>
</dbReference>
<sequence length="285" mass="31439">MTPHETAHGATVAPFSAPEVEELHARLYRDGVIGLPGAFDRSWVQRLGEDVDVAFADALDRADGAVGRGPNRYYVEIHPEQLRGFVELATHPWISAVCESVLGPDYRIVEVGFDVPLPGAVDQPWHRDFPMPDVTRDTGTLDSLAINVTTVDTEEDMGPFEIAPGTQFDDGTDFEHGMFPPKSAYPRYQERASRRYPRMGDISIRSALTVHRGTENHSRKSRPVLVLGVDGPGAINGERHDLAVTSRFWATLPESLRAHLDCPIVDTLRPITQKHTIEGLVMGAS</sequence>
<accession>A0ABT2J2S5</accession>
<name>A0ABT2J2S5_9PSEU</name>
<protein>
    <submittedName>
        <fullName evidence="1">Phytanoyl-CoA dioxygenase family protein</fullName>
    </submittedName>
</protein>
<keyword evidence="1" id="KW-0560">Oxidoreductase</keyword>
<keyword evidence="1" id="KW-0223">Dioxygenase</keyword>
<dbReference type="RefSeq" id="WP_260189460.1">
    <property type="nucleotide sequence ID" value="NZ_JAFFZE010000004.1"/>
</dbReference>
<keyword evidence="2" id="KW-1185">Reference proteome</keyword>
<proteinExistence type="predicted"/>
<dbReference type="EMBL" id="JAFFZE010000004">
    <property type="protein sequence ID" value="MCT2582108.1"/>
    <property type="molecule type" value="Genomic_DNA"/>
</dbReference>
<dbReference type="Gene3D" id="2.60.120.620">
    <property type="entry name" value="q2cbj1_9rhob like domain"/>
    <property type="match status" value="1"/>
</dbReference>
<dbReference type="Proteomes" id="UP001156441">
    <property type="component" value="Unassembled WGS sequence"/>
</dbReference>
<comment type="caution">
    <text evidence="1">The sequence shown here is derived from an EMBL/GenBank/DDBJ whole genome shotgun (WGS) entry which is preliminary data.</text>
</comment>
<dbReference type="InterPro" id="IPR051961">
    <property type="entry name" value="Fungal_Metabolite_Diox"/>
</dbReference>
<dbReference type="Pfam" id="PF05721">
    <property type="entry name" value="PhyH"/>
    <property type="match status" value="1"/>
</dbReference>
<organism evidence="1 2">
    <name type="scientific">Actinophytocola gossypii</name>
    <dbReference type="NCBI Taxonomy" id="2812003"/>
    <lineage>
        <taxon>Bacteria</taxon>
        <taxon>Bacillati</taxon>
        <taxon>Actinomycetota</taxon>
        <taxon>Actinomycetes</taxon>
        <taxon>Pseudonocardiales</taxon>
        <taxon>Pseudonocardiaceae</taxon>
    </lineage>
</organism>
<dbReference type="PANTHER" id="PTHR37563">
    <property type="entry name" value="PHYTANOYL-COA DIOXYGENASE FAMILY PROTEIN (AFU_ORTHOLOGUE AFUA_2G03330)"/>
    <property type="match status" value="1"/>
</dbReference>
<dbReference type="GO" id="GO:0051213">
    <property type="term" value="F:dioxygenase activity"/>
    <property type="evidence" value="ECO:0007669"/>
    <property type="project" value="UniProtKB-KW"/>
</dbReference>
<reference evidence="1 2" key="1">
    <citation type="submission" date="2021-02" db="EMBL/GenBank/DDBJ databases">
        <title>Actinophytocola xerophila sp. nov., isolated from soil of cotton cropping field.</title>
        <authorList>
            <person name="Huang R."/>
            <person name="Chen X."/>
            <person name="Ge X."/>
            <person name="Liu W."/>
        </authorList>
    </citation>
    <scope>NUCLEOTIDE SEQUENCE [LARGE SCALE GENOMIC DNA]</scope>
    <source>
        <strain evidence="1 2">S1-96</strain>
    </source>
</reference>
<dbReference type="SUPFAM" id="SSF51197">
    <property type="entry name" value="Clavaminate synthase-like"/>
    <property type="match status" value="1"/>
</dbReference>